<comment type="caution">
    <text evidence="2">The sequence shown here is derived from an EMBL/GenBank/DDBJ whole genome shotgun (WGS) entry which is preliminary data.</text>
</comment>
<feature type="transmembrane region" description="Helical" evidence="1">
    <location>
        <begin position="6"/>
        <end position="27"/>
    </location>
</feature>
<evidence type="ECO:0000313" key="3">
    <source>
        <dbReference type="Proteomes" id="UP001162162"/>
    </source>
</evidence>
<name>A0AAV8XSW7_9CUCU</name>
<protein>
    <submittedName>
        <fullName evidence="2">Uncharacterized protein</fullName>
    </submittedName>
</protein>
<keyword evidence="1" id="KW-0472">Membrane</keyword>
<gene>
    <name evidence="2" type="ORF">NQ318_004105</name>
</gene>
<sequence>MPLGRDAKIGIGWAIVTVSGLFSFYLAKKSVDKRRYENMKIRERMRQSNVGEYEQSYRKFSTTS</sequence>
<evidence type="ECO:0000256" key="1">
    <source>
        <dbReference type="SAM" id="Phobius"/>
    </source>
</evidence>
<reference evidence="2" key="1">
    <citation type="journal article" date="2023" name="Insect Mol. Biol.">
        <title>Genome sequencing provides insights into the evolution of gene families encoding plant cell wall-degrading enzymes in longhorned beetles.</title>
        <authorList>
            <person name="Shin N.R."/>
            <person name="Okamura Y."/>
            <person name="Kirsch R."/>
            <person name="Pauchet Y."/>
        </authorList>
    </citation>
    <scope>NUCLEOTIDE SEQUENCE</scope>
    <source>
        <strain evidence="2">AMC_N1</strain>
    </source>
</reference>
<dbReference type="InterPro" id="IPR031833">
    <property type="entry name" value="DUF4748"/>
</dbReference>
<proteinExistence type="predicted"/>
<dbReference type="AlphaFoldDB" id="A0AAV8XSW7"/>
<accession>A0AAV8XSW7</accession>
<keyword evidence="1" id="KW-0812">Transmembrane</keyword>
<organism evidence="2 3">
    <name type="scientific">Aromia moschata</name>
    <dbReference type="NCBI Taxonomy" id="1265417"/>
    <lineage>
        <taxon>Eukaryota</taxon>
        <taxon>Metazoa</taxon>
        <taxon>Ecdysozoa</taxon>
        <taxon>Arthropoda</taxon>
        <taxon>Hexapoda</taxon>
        <taxon>Insecta</taxon>
        <taxon>Pterygota</taxon>
        <taxon>Neoptera</taxon>
        <taxon>Endopterygota</taxon>
        <taxon>Coleoptera</taxon>
        <taxon>Polyphaga</taxon>
        <taxon>Cucujiformia</taxon>
        <taxon>Chrysomeloidea</taxon>
        <taxon>Cerambycidae</taxon>
        <taxon>Cerambycinae</taxon>
        <taxon>Callichromatini</taxon>
        <taxon>Aromia</taxon>
    </lineage>
</organism>
<keyword evidence="3" id="KW-1185">Reference proteome</keyword>
<dbReference type="EMBL" id="JAPWTK010000344">
    <property type="protein sequence ID" value="KAJ8942080.1"/>
    <property type="molecule type" value="Genomic_DNA"/>
</dbReference>
<keyword evidence="1" id="KW-1133">Transmembrane helix</keyword>
<dbReference type="Pfam" id="PF15932">
    <property type="entry name" value="DUF4748"/>
    <property type="match status" value="1"/>
</dbReference>
<dbReference type="Proteomes" id="UP001162162">
    <property type="component" value="Unassembled WGS sequence"/>
</dbReference>
<evidence type="ECO:0000313" key="2">
    <source>
        <dbReference type="EMBL" id="KAJ8942080.1"/>
    </source>
</evidence>